<comment type="caution">
    <text evidence="4">The sequence shown here is derived from an EMBL/GenBank/DDBJ whole genome shotgun (WGS) entry which is preliminary data.</text>
</comment>
<protein>
    <submittedName>
        <fullName evidence="4">3-alpha-hydroxysteroid dehydrogenase</fullName>
    </submittedName>
</protein>
<comment type="similarity">
    <text evidence="1">Belongs to the short-chain dehydrogenases/reductases (SDR) family.</text>
</comment>
<gene>
    <name evidence="4" type="ORF">BG844_05715</name>
</gene>
<organism evidence="4 5">
    <name type="scientific">Couchioplanes caeruleus subsp. caeruleus</name>
    <dbReference type="NCBI Taxonomy" id="56427"/>
    <lineage>
        <taxon>Bacteria</taxon>
        <taxon>Bacillati</taxon>
        <taxon>Actinomycetota</taxon>
        <taxon>Actinomycetes</taxon>
        <taxon>Micromonosporales</taxon>
        <taxon>Micromonosporaceae</taxon>
        <taxon>Couchioplanes</taxon>
    </lineage>
</organism>
<dbReference type="AlphaFoldDB" id="A0A1K0FQY5"/>
<feature type="domain" description="Ketoreductase" evidence="3">
    <location>
        <begin position="7"/>
        <end position="190"/>
    </location>
</feature>
<dbReference type="EMBL" id="MEIA01000063">
    <property type="protein sequence ID" value="OJF15201.1"/>
    <property type="molecule type" value="Genomic_DNA"/>
</dbReference>
<dbReference type="InterPro" id="IPR057326">
    <property type="entry name" value="KR_dom"/>
</dbReference>
<dbReference type="PANTHER" id="PTHR42820">
    <property type="entry name" value="SHORT-CHAIN DEHYDROGENASE REDUCTASE"/>
    <property type="match status" value="1"/>
</dbReference>
<dbReference type="PANTHER" id="PTHR42820:SF1">
    <property type="entry name" value="SHORT-CHAIN DEHYDROGENASE_REDUCTASE FAMILY PROTEIN"/>
    <property type="match status" value="1"/>
</dbReference>
<evidence type="ECO:0000256" key="2">
    <source>
        <dbReference type="ARBA" id="ARBA00023002"/>
    </source>
</evidence>
<evidence type="ECO:0000313" key="5">
    <source>
        <dbReference type="Proteomes" id="UP000182486"/>
    </source>
</evidence>
<sequence>MGRLDGKVALITGGARGMGKSHARHFAAEGARVVIGDVLDDRGQAVADGLGAQTCRFVHHDVTSEAGWATAVATTLDAFGRLDVLVNNAGIFRHAPIGEMAPDEFRRVIDVNLVGCWLGIHHVVAPMTASGGGSIVNVSSIEGLVGAAGLSAYSASKFGVRGITKSAAQELGPLGIRVNSVHPGGVLTAMAVAAGESMTGVEPDAFLKSLPIARFAEPIEISRLVAFLASDESSYSTGAEFVADGGLLSGPGY</sequence>
<dbReference type="PROSITE" id="PS00061">
    <property type="entry name" value="ADH_SHORT"/>
    <property type="match status" value="1"/>
</dbReference>
<dbReference type="InterPro" id="IPR036291">
    <property type="entry name" value="NAD(P)-bd_dom_sf"/>
</dbReference>
<dbReference type="Gene3D" id="3.40.50.720">
    <property type="entry name" value="NAD(P)-binding Rossmann-like Domain"/>
    <property type="match status" value="1"/>
</dbReference>
<dbReference type="GO" id="GO:0016491">
    <property type="term" value="F:oxidoreductase activity"/>
    <property type="evidence" value="ECO:0007669"/>
    <property type="project" value="UniProtKB-KW"/>
</dbReference>
<name>A0A1K0FQY5_9ACTN</name>
<dbReference type="RefSeq" id="WP_071803685.1">
    <property type="nucleotide sequence ID" value="NZ_MEIA01000063.1"/>
</dbReference>
<evidence type="ECO:0000259" key="3">
    <source>
        <dbReference type="SMART" id="SM00822"/>
    </source>
</evidence>
<reference evidence="4 5" key="1">
    <citation type="submission" date="2016-09" db="EMBL/GenBank/DDBJ databases">
        <title>Couchioplanes caeruleus draft genome sequence.</title>
        <authorList>
            <person name="Sheehan J."/>
            <person name="Caffrey P."/>
        </authorList>
    </citation>
    <scope>NUCLEOTIDE SEQUENCE [LARGE SCALE GENOMIC DNA]</scope>
    <source>
        <strain evidence="4 5">DSM 43634</strain>
    </source>
</reference>
<dbReference type="NCBIfam" id="NF005559">
    <property type="entry name" value="PRK07231.1"/>
    <property type="match status" value="1"/>
</dbReference>
<dbReference type="PRINTS" id="PR00081">
    <property type="entry name" value="GDHRDH"/>
</dbReference>
<dbReference type="Pfam" id="PF13561">
    <property type="entry name" value="adh_short_C2"/>
    <property type="match status" value="1"/>
</dbReference>
<dbReference type="InterPro" id="IPR020904">
    <property type="entry name" value="Sc_DH/Rdtase_CS"/>
</dbReference>
<evidence type="ECO:0000313" key="4">
    <source>
        <dbReference type="EMBL" id="OJF15201.1"/>
    </source>
</evidence>
<dbReference type="InterPro" id="IPR002347">
    <property type="entry name" value="SDR_fam"/>
</dbReference>
<dbReference type="Proteomes" id="UP000182486">
    <property type="component" value="Unassembled WGS sequence"/>
</dbReference>
<dbReference type="PRINTS" id="PR00080">
    <property type="entry name" value="SDRFAMILY"/>
</dbReference>
<evidence type="ECO:0000256" key="1">
    <source>
        <dbReference type="ARBA" id="ARBA00006484"/>
    </source>
</evidence>
<keyword evidence="2" id="KW-0560">Oxidoreductase</keyword>
<keyword evidence="5" id="KW-1185">Reference proteome</keyword>
<accession>A0A1K0FQY5</accession>
<proteinExistence type="inferred from homology"/>
<dbReference type="FunFam" id="3.40.50.720:FF:000084">
    <property type="entry name" value="Short-chain dehydrogenase reductase"/>
    <property type="match status" value="1"/>
</dbReference>
<dbReference type="SUPFAM" id="SSF51735">
    <property type="entry name" value="NAD(P)-binding Rossmann-fold domains"/>
    <property type="match status" value="1"/>
</dbReference>
<dbReference type="SMART" id="SM00822">
    <property type="entry name" value="PKS_KR"/>
    <property type="match status" value="1"/>
</dbReference>